<feature type="compositionally biased region" description="Basic and acidic residues" evidence="1">
    <location>
        <begin position="22"/>
        <end position="33"/>
    </location>
</feature>
<dbReference type="EMBL" id="OU963865">
    <property type="protein sequence ID" value="CAH0388919.1"/>
    <property type="molecule type" value="Genomic_DNA"/>
</dbReference>
<feature type="region of interest" description="Disordered" evidence="1">
    <location>
        <begin position="89"/>
        <end position="128"/>
    </location>
</feature>
<feature type="compositionally biased region" description="Pro residues" evidence="1">
    <location>
        <begin position="93"/>
        <end position="102"/>
    </location>
</feature>
<feature type="compositionally biased region" description="Basic residues" evidence="1">
    <location>
        <begin position="34"/>
        <end position="44"/>
    </location>
</feature>
<proteinExistence type="predicted"/>
<organism evidence="2 3">
    <name type="scientific">Bemisia tabaci</name>
    <name type="common">Sweetpotato whitefly</name>
    <name type="synonym">Aleurodes tabaci</name>
    <dbReference type="NCBI Taxonomy" id="7038"/>
    <lineage>
        <taxon>Eukaryota</taxon>
        <taxon>Metazoa</taxon>
        <taxon>Ecdysozoa</taxon>
        <taxon>Arthropoda</taxon>
        <taxon>Hexapoda</taxon>
        <taxon>Insecta</taxon>
        <taxon>Pterygota</taxon>
        <taxon>Neoptera</taxon>
        <taxon>Paraneoptera</taxon>
        <taxon>Hemiptera</taxon>
        <taxon>Sternorrhyncha</taxon>
        <taxon>Aleyrodoidea</taxon>
        <taxon>Aleyrodidae</taxon>
        <taxon>Aleyrodinae</taxon>
        <taxon>Bemisia</taxon>
    </lineage>
</organism>
<accession>A0A9P0ACL0</accession>
<feature type="region of interest" description="Disordered" evidence="1">
    <location>
        <begin position="1"/>
        <end position="77"/>
    </location>
</feature>
<gene>
    <name evidence="2" type="ORF">BEMITA_LOCUS7801</name>
</gene>
<reference evidence="2" key="1">
    <citation type="submission" date="2021-12" db="EMBL/GenBank/DDBJ databases">
        <authorList>
            <person name="King R."/>
        </authorList>
    </citation>
    <scope>NUCLEOTIDE SEQUENCE</scope>
</reference>
<protein>
    <submittedName>
        <fullName evidence="2">Uncharacterized protein</fullName>
    </submittedName>
</protein>
<dbReference type="AlphaFoldDB" id="A0A9P0ACL0"/>
<name>A0A9P0ACL0_BEMTA</name>
<sequence length="128" mass="13909">MFVSGAEAASPKPLPRPPPASKAEKSRPVEKARAGKKVKVKKSKWDKDNEEEDSAKMATGSGEGSLRDLSHPSLNEPLRAHNAATFKLVRTGEPPPPPPRTPSLPCSLIDFRPERMEPPPQALFEVVP</sequence>
<evidence type="ECO:0000313" key="2">
    <source>
        <dbReference type="EMBL" id="CAH0388919.1"/>
    </source>
</evidence>
<evidence type="ECO:0000313" key="3">
    <source>
        <dbReference type="Proteomes" id="UP001152759"/>
    </source>
</evidence>
<dbReference type="Proteomes" id="UP001152759">
    <property type="component" value="Chromosome 4"/>
</dbReference>
<keyword evidence="3" id="KW-1185">Reference proteome</keyword>
<evidence type="ECO:0000256" key="1">
    <source>
        <dbReference type="SAM" id="MobiDB-lite"/>
    </source>
</evidence>